<dbReference type="HOGENOM" id="CLU_057658_0_0_11"/>
<accession>D5UKK5</accession>
<dbReference type="STRING" id="446466.Cfla_0914"/>
<evidence type="ECO:0000313" key="3">
    <source>
        <dbReference type="EMBL" id="ADG73823.1"/>
    </source>
</evidence>
<evidence type="ECO:0000313" key="4">
    <source>
        <dbReference type="Proteomes" id="UP000000849"/>
    </source>
</evidence>
<feature type="transmembrane region" description="Helical" evidence="2">
    <location>
        <begin position="191"/>
        <end position="210"/>
    </location>
</feature>
<keyword evidence="2" id="KW-0812">Transmembrane</keyword>
<proteinExistence type="predicted"/>
<sequence>MSIVDDAIAQDVRTYAAQVRAALADLGPEHVDDLTDGLEANLADALADDGRAHRGSLVDEFGAPGAYAAELRTAAGLAPALGGARPESRFRAALLAPWRAARDAERTTLARLRATRWFPHVEELLVELRPAWWVLRGWTLAHLLLQVVGGETYAFWLPSTSGGWVLLLLAVVASAQWGRGRWRTGPRWHRVLRVVNGALAFAAVVLLLTLPQVHRSDAAAAQTWVETTPQDGVLVAGEYASNLFVYDAEGNPVDGAQVFDQDGRPVTTEPYAGDIWMQQEFWPDGADAPLIHVGVPGVNGQSRWNVFPLHTLPRDLWEDAETAPDPAEPDVRRQLVTATWPFAAAAPVTPWTTETVAPTPRPSPGTPEEPATEAPAAGAADSGLPGASDAPATDAPVPAP</sequence>
<dbReference type="Proteomes" id="UP000000849">
    <property type="component" value="Chromosome"/>
</dbReference>
<feature type="compositionally biased region" description="Low complexity" evidence="1">
    <location>
        <begin position="368"/>
        <end position="400"/>
    </location>
</feature>
<dbReference type="OrthoDB" id="5185521at2"/>
<organism evidence="3 4">
    <name type="scientific">Cellulomonas flavigena (strain ATCC 482 / DSM 20109 / BCRC 11376 / JCM 18109 / NBRC 3775 / NCIMB 8073 / NRS 134)</name>
    <dbReference type="NCBI Taxonomy" id="446466"/>
    <lineage>
        <taxon>Bacteria</taxon>
        <taxon>Bacillati</taxon>
        <taxon>Actinomycetota</taxon>
        <taxon>Actinomycetes</taxon>
        <taxon>Micrococcales</taxon>
        <taxon>Cellulomonadaceae</taxon>
        <taxon>Cellulomonas</taxon>
    </lineage>
</organism>
<dbReference type="eggNOG" id="COG4709">
    <property type="taxonomic scope" value="Bacteria"/>
</dbReference>
<keyword evidence="2" id="KW-0472">Membrane</keyword>
<protein>
    <submittedName>
        <fullName evidence="3">Uncharacterized protein</fullName>
    </submittedName>
</protein>
<feature type="region of interest" description="Disordered" evidence="1">
    <location>
        <begin position="346"/>
        <end position="400"/>
    </location>
</feature>
<evidence type="ECO:0000256" key="2">
    <source>
        <dbReference type="SAM" id="Phobius"/>
    </source>
</evidence>
<gene>
    <name evidence="3" type="ordered locus">Cfla_0914</name>
</gene>
<keyword evidence="4" id="KW-1185">Reference proteome</keyword>
<evidence type="ECO:0000256" key="1">
    <source>
        <dbReference type="SAM" id="MobiDB-lite"/>
    </source>
</evidence>
<dbReference type="KEGG" id="cfl:Cfla_0914"/>
<feature type="transmembrane region" description="Helical" evidence="2">
    <location>
        <begin position="162"/>
        <end position="179"/>
    </location>
</feature>
<dbReference type="RefSeq" id="WP_013116157.1">
    <property type="nucleotide sequence ID" value="NC_014151.1"/>
</dbReference>
<keyword evidence="2" id="KW-1133">Transmembrane helix</keyword>
<dbReference type="AlphaFoldDB" id="D5UKK5"/>
<name>D5UKK5_CELFN</name>
<reference evidence="3 4" key="1">
    <citation type="journal article" date="2010" name="Stand. Genomic Sci.">
        <title>Complete genome sequence of Cellulomonas flavigena type strain (134).</title>
        <authorList>
            <person name="Abt B."/>
            <person name="Foster B."/>
            <person name="Lapidus A."/>
            <person name="Clum A."/>
            <person name="Sun H."/>
            <person name="Pukall R."/>
            <person name="Lucas S."/>
            <person name="Glavina Del Rio T."/>
            <person name="Nolan M."/>
            <person name="Tice H."/>
            <person name="Cheng J.F."/>
            <person name="Pitluck S."/>
            <person name="Liolios K."/>
            <person name="Ivanova N."/>
            <person name="Mavromatis K."/>
            <person name="Ovchinnikova G."/>
            <person name="Pati A."/>
            <person name="Goodwin L."/>
            <person name="Chen A."/>
            <person name="Palaniappan K."/>
            <person name="Land M."/>
            <person name="Hauser L."/>
            <person name="Chang Y.J."/>
            <person name="Jeffries C.D."/>
            <person name="Rohde M."/>
            <person name="Goker M."/>
            <person name="Woyke T."/>
            <person name="Bristow J."/>
            <person name="Eisen J.A."/>
            <person name="Markowitz V."/>
            <person name="Hugenholtz P."/>
            <person name="Kyrpides N.C."/>
            <person name="Klenk H.P."/>
        </authorList>
    </citation>
    <scope>NUCLEOTIDE SEQUENCE [LARGE SCALE GENOMIC DNA]</scope>
    <source>
        <strain evidence="4">ATCC 482 / DSM 20109 / BCRC 11376 / JCM 18109 / NBRC 3775 / NCIMB 8073 / NRS 134</strain>
    </source>
</reference>
<dbReference type="EMBL" id="CP001964">
    <property type="protein sequence ID" value="ADG73823.1"/>
    <property type="molecule type" value="Genomic_DNA"/>
</dbReference>